<feature type="region of interest" description="Disordered" evidence="1">
    <location>
        <begin position="148"/>
        <end position="167"/>
    </location>
</feature>
<organism evidence="3 4">
    <name type="scientific">Porites lobata</name>
    <dbReference type="NCBI Taxonomy" id="104759"/>
    <lineage>
        <taxon>Eukaryota</taxon>
        <taxon>Metazoa</taxon>
        <taxon>Cnidaria</taxon>
        <taxon>Anthozoa</taxon>
        <taxon>Hexacorallia</taxon>
        <taxon>Scleractinia</taxon>
        <taxon>Fungiina</taxon>
        <taxon>Poritidae</taxon>
        <taxon>Porites</taxon>
    </lineage>
</organism>
<keyword evidence="2" id="KW-0812">Transmembrane</keyword>
<keyword evidence="2" id="KW-0472">Membrane</keyword>
<evidence type="ECO:0000313" key="4">
    <source>
        <dbReference type="Proteomes" id="UP001159405"/>
    </source>
</evidence>
<keyword evidence="2" id="KW-1133">Transmembrane helix</keyword>
<protein>
    <recommendedName>
        <fullName evidence="5">Ion transport domain-containing protein</fullName>
    </recommendedName>
</protein>
<evidence type="ECO:0008006" key="5">
    <source>
        <dbReference type="Google" id="ProtNLM"/>
    </source>
</evidence>
<evidence type="ECO:0000256" key="1">
    <source>
        <dbReference type="SAM" id="MobiDB-lite"/>
    </source>
</evidence>
<dbReference type="Proteomes" id="UP001159405">
    <property type="component" value="Unassembled WGS sequence"/>
</dbReference>
<keyword evidence="4" id="KW-1185">Reference proteome</keyword>
<reference evidence="3 4" key="1">
    <citation type="submission" date="2022-05" db="EMBL/GenBank/DDBJ databases">
        <authorList>
            <consortium name="Genoscope - CEA"/>
            <person name="William W."/>
        </authorList>
    </citation>
    <scope>NUCLEOTIDE SEQUENCE [LARGE SCALE GENOMIC DNA]</scope>
</reference>
<feature type="transmembrane region" description="Helical" evidence="2">
    <location>
        <begin position="85"/>
        <end position="114"/>
    </location>
</feature>
<feature type="region of interest" description="Disordered" evidence="1">
    <location>
        <begin position="16"/>
        <end position="42"/>
    </location>
</feature>
<name>A0ABN8PDI8_9CNID</name>
<sequence>MRSHWTILQHICLGGGNKEGHSSRQKGGEPQGGSHKTNKGDLKKRFQMPLSSGVRWTGSSLADDTSGDTYIKIIRDQTHIDNEVVIIGLLMLLLVLFVVAAVFVANMMVAFFITTRSMRRDYAKMCKLMSDEDVESGYPEEMFVTETTDELTPSPPPPPPGKTQKLSGTECNCHQLSSLLNHFIAEISNVWSYLQAWWAI</sequence>
<comment type="caution">
    <text evidence="3">The sequence shown here is derived from an EMBL/GenBank/DDBJ whole genome shotgun (WGS) entry which is preliminary data.</text>
</comment>
<evidence type="ECO:0000256" key="2">
    <source>
        <dbReference type="SAM" id="Phobius"/>
    </source>
</evidence>
<dbReference type="EMBL" id="CALNXK010000067">
    <property type="protein sequence ID" value="CAH3141643.1"/>
    <property type="molecule type" value="Genomic_DNA"/>
</dbReference>
<proteinExistence type="predicted"/>
<gene>
    <name evidence="3" type="ORF">PLOB_00042064</name>
</gene>
<evidence type="ECO:0000313" key="3">
    <source>
        <dbReference type="EMBL" id="CAH3141643.1"/>
    </source>
</evidence>
<accession>A0ABN8PDI8</accession>